<gene>
    <name evidence="1" type="ORF">NIES267_15740</name>
</gene>
<sequence>MDRWEFEADDVLSLVEDTFHGQEVFKAERIKNEFGSHLTDIVIQKLKIGRKMVFPVNYFLLKVEVGRKEG</sequence>
<evidence type="ECO:0000313" key="2">
    <source>
        <dbReference type="Proteomes" id="UP000218418"/>
    </source>
</evidence>
<accession>A0A1Z4LLJ8</accession>
<proteinExistence type="predicted"/>
<dbReference type="AlphaFoldDB" id="A0A1Z4LLJ8"/>
<keyword evidence="2" id="KW-1185">Reference proteome</keyword>
<evidence type="ECO:0000313" key="1">
    <source>
        <dbReference type="EMBL" id="BAY82096.1"/>
    </source>
</evidence>
<dbReference type="EMBL" id="AP018227">
    <property type="protein sequence ID" value="BAY82096.1"/>
    <property type="molecule type" value="Genomic_DNA"/>
</dbReference>
<organism evidence="1 2">
    <name type="scientific">Calothrix parasitica NIES-267</name>
    <dbReference type="NCBI Taxonomy" id="1973488"/>
    <lineage>
        <taxon>Bacteria</taxon>
        <taxon>Bacillati</taxon>
        <taxon>Cyanobacteriota</taxon>
        <taxon>Cyanophyceae</taxon>
        <taxon>Nostocales</taxon>
        <taxon>Calotrichaceae</taxon>
        <taxon>Calothrix</taxon>
    </lineage>
</organism>
<reference evidence="1 2" key="1">
    <citation type="submission" date="2017-06" db="EMBL/GenBank/DDBJ databases">
        <title>Genome sequencing of cyanobaciteial culture collection at National Institute for Environmental Studies (NIES).</title>
        <authorList>
            <person name="Hirose Y."/>
            <person name="Shimura Y."/>
            <person name="Fujisawa T."/>
            <person name="Nakamura Y."/>
            <person name="Kawachi M."/>
        </authorList>
    </citation>
    <scope>NUCLEOTIDE SEQUENCE [LARGE SCALE GENOMIC DNA]</scope>
    <source>
        <strain evidence="1 2">NIES-267</strain>
    </source>
</reference>
<name>A0A1Z4LLJ8_9CYAN</name>
<protein>
    <submittedName>
        <fullName evidence="1">Uncharacterized protein</fullName>
    </submittedName>
</protein>
<dbReference type="Proteomes" id="UP000218418">
    <property type="component" value="Chromosome"/>
</dbReference>